<dbReference type="SUPFAM" id="SSF48264">
    <property type="entry name" value="Cytochrome P450"/>
    <property type="match status" value="1"/>
</dbReference>
<evidence type="ECO:0000256" key="1">
    <source>
        <dbReference type="ARBA" id="ARBA00001971"/>
    </source>
</evidence>
<evidence type="ECO:0000259" key="10">
    <source>
        <dbReference type="Pfam" id="PF20945"/>
    </source>
</evidence>
<evidence type="ECO:0000256" key="5">
    <source>
        <dbReference type="ARBA" id="ARBA00023002"/>
    </source>
</evidence>
<keyword evidence="7 8" id="KW-0503">Monooxygenase</keyword>
<name>A0ABR2XZZ8_9PEZI</name>
<dbReference type="Proteomes" id="UP001465668">
    <property type="component" value="Unassembled WGS sequence"/>
</dbReference>
<dbReference type="InterPro" id="IPR047204">
    <property type="entry name" value="RMP1_RBD"/>
</dbReference>
<comment type="cofactor">
    <cofactor evidence="1">
        <name>heme</name>
        <dbReference type="ChEBI" id="CHEBI:30413"/>
    </cofactor>
</comment>
<dbReference type="Pfam" id="PF20945">
    <property type="entry name" value="RMP1"/>
    <property type="match status" value="1"/>
</dbReference>
<proteinExistence type="inferred from homology"/>
<evidence type="ECO:0000256" key="6">
    <source>
        <dbReference type="ARBA" id="ARBA00023004"/>
    </source>
</evidence>
<sequence>MASASSSTAKDSGPELPRTIVHDILDSGLPPAEKTFHRVSTEVETIMFAGYETTASVLRLVFFHVFSDGEILARLRAELAAASIPPEPGAVDASALEKLPYLTAVILEGLRLSPGIAARMQRIAPDRDIFYNTWRIPAGTPVGMTGVLLHTDESLYPEPRRFNPDRWVDGGSQRNISKSYAPFSRGTRVCLGMHFAWAEMYLALSALVQQFDFNFEGATAEDFHWASDQFVIGTRAHDTSKSARCDMASDPAQPSAHPAALAKLQPLVAILAGFNHRNKNQHRHARWWAAFNSLRRNVIRLISELEVAAQKAQKSSGSGKKRRREGKDADGEGKGDGVAERARWMRDYAVPEAYLPFSQLAADNQFAVLGIVLLGVLASVRDACVQLVGEADPEVAATERPSVVSEPVVMARENTTKPGDGKTGFAMAAAEEVADSGQVVSREEIAAAIDTQSAKAVQPVDEPLMKRKRRDVADAVATKAAEKSSSDGGKATKKLDKASKDKKKRKKKGDEFDALFSSLV</sequence>
<comment type="caution">
    <text evidence="11">The sequence shown here is derived from an EMBL/GenBank/DDBJ whole genome shotgun (WGS) entry which is preliminary data.</text>
</comment>
<feature type="region of interest" description="Disordered" evidence="9">
    <location>
        <begin position="312"/>
        <end position="338"/>
    </location>
</feature>
<evidence type="ECO:0000256" key="9">
    <source>
        <dbReference type="SAM" id="MobiDB-lite"/>
    </source>
</evidence>
<feature type="region of interest" description="Disordered" evidence="9">
    <location>
        <begin position="463"/>
        <end position="509"/>
    </location>
</feature>
<organism evidence="11 12">
    <name type="scientific">Seiridium cardinale</name>
    <dbReference type="NCBI Taxonomy" id="138064"/>
    <lineage>
        <taxon>Eukaryota</taxon>
        <taxon>Fungi</taxon>
        <taxon>Dikarya</taxon>
        <taxon>Ascomycota</taxon>
        <taxon>Pezizomycotina</taxon>
        <taxon>Sordariomycetes</taxon>
        <taxon>Xylariomycetidae</taxon>
        <taxon>Amphisphaeriales</taxon>
        <taxon>Sporocadaceae</taxon>
        <taxon>Seiridium</taxon>
    </lineage>
</organism>
<gene>
    <name evidence="11" type="ORF">SCAR479_04081</name>
</gene>
<dbReference type="Gene3D" id="1.10.630.10">
    <property type="entry name" value="Cytochrome P450"/>
    <property type="match status" value="1"/>
</dbReference>
<dbReference type="InterPro" id="IPR036396">
    <property type="entry name" value="Cyt_P450_sf"/>
</dbReference>
<keyword evidence="3 8" id="KW-0349">Heme</keyword>
<evidence type="ECO:0000256" key="4">
    <source>
        <dbReference type="ARBA" id="ARBA00022723"/>
    </source>
</evidence>
<comment type="similarity">
    <text evidence="2 8">Belongs to the cytochrome P450 family.</text>
</comment>
<dbReference type="PANTHER" id="PTHR24305">
    <property type="entry name" value="CYTOCHROME P450"/>
    <property type="match status" value="1"/>
</dbReference>
<dbReference type="EMBL" id="JARVKM010000012">
    <property type="protein sequence ID" value="KAK9779214.1"/>
    <property type="molecule type" value="Genomic_DNA"/>
</dbReference>
<dbReference type="InterPro" id="IPR050121">
    <property type="entry name" value="Cytochrome_P450_monoxygenase"/>
</dbReference>
<evidence type="ECO:0000313" key="11">
    <source>
        <dbReference type="EMBL" id="KAK9779214.1"/>
    </source>
</evidence>
<dbReference type="InterPro" id="IPR002401">
    <property type="entry name" value="Cyt_P450_E_grp-I"/>
</dbReference>
<evidence type="ECO:0000256" key="2">
    <source>
        <dbReference type="ARBA" id="ARBA00010617"/>
    </source>
</evidence>
<keyword evidence="6 8" id="KW-0408">Iron</keyword>
<keyword evidence="5 8" id="KW-0560">Oxidoreductase</keyword>
<dbReference type="PANTHER" id="PTHR24305:SF157">
    <property type="entry name" value="N-ACETYLTRYPTOPHAN 6-HYDROXYLASE IVOC-RELATED"/>
    <property type="match status" value="1"/>
</dbReference>
<evidence type="ECO:0000256" key="7">
    <source>
        <dbReference type="ARBA" id="ARBA00023033"/>
    </source>
</evidence>
<feature type="compositionally biased region" description="Basic and acidic residues" evidence="9">
    <location>
        <begin position="325"/>
        <end position="338"/>
    </location>
</feature>
<dbReference type="InterPro" id="IPR001128">
    <property type="entry name" value="Cyt_P450"/>
</dbReference>
<keyword evidence="12" id="KW-1185">Reference proteome</keyword>
<evidence type="ECO:0000313" key="12">
    <source>
        <dbReference type="Proteomes" id="UP001465668"/>
    </source>
</evidence>
<dbReference type="Pfam" id="PF00067">
    <property type="entry name" value="p450"/>
    <property type="match status" value="1"/>
</dbReference>
<accession>A0ABR2XZZ8</accession>
<keyword evidence="4 8" id="KW-0479">Metal-binding</keyword>
<protein>
    <submittedName>
        <fullName evidence="11">Trichodiene oxygenase</fullName>
    </submittedName>
</protein>
<dbReference type="PROSITE" id="PS00086">
    <property type="entry name" value="CYTOCHROME_P450"/>
    <property type="match status" value="1"/>
</dbReference>
<dbReference type="PRINTS" id="PR00463">
    <property type="entry name" value="EP450I"/>
</dbReference>
<dbReference type="CDD" id="cd22573">
    <property type="entry name" value="RMP1_RBD"/>
    <property type="match status" value="1"/>
</dbReference>
<feature type="domain" description="RNase MRP protein 1 RNA binding" evidence="10">
    <location>
        <begin position="271"/>
        <end position="378"/>
    </location>
</feature>
<evidence type="ECO:0000256" key="8">
    <source>
        <dbReference type="RuleBase" id="RU000461"/>
    </source>
</evidence>
<dbReference type="InterPro" id="IPR017972">
    <property type="entry name" value="Cyt_P450_CS"/>
</dbReference>
<reference evidence="11 12" key="1">
    <citation type="submission" date="2024-02" db="EMBL/GenBank/DDBJ databases">
        <title>First draft genome assembly of two strains of Seiridium cardinale.</title>
        <authorList>
            <person name="Emiliani G."/>
            <person name="Scali E."/>
        </authorList>
    </citation>
    <scope>NUCLEOTIDE SEQUENCE [LARGE SCALE GENOMIC DNA]</scope>
    <source>
        <strain evidence="11 12">BM-138-000479</strain>
    </source>
</reference>
<dbReference type="PRINTS" id="PR00385">
    <property type="entry name" value="P450"/>
</dbReference>
<evidence type="ECO:0000256" key="3">
    <source>
        <dbReference type="ARBA" id="ARBA00022617"/>
    </source>
</evidence>